<keyword evidence="13" id="KW-0238">DNA-binding</keyword>
<dbReference type="GO" id="GO:0045944">
    <property type="term" value="P:positive regulation of transcription by RNA polymerase II"/>
    <property type="evidence" value="ECO:0007669"/>
    <property type="project" value="UniProtKB-ARBA"/>
</dbReference>
<evidence type="ECO:0000256" key="6">
    <source>
        <dbReference type="ARBA" id="ARBA00022499"/>
    </source>
</evidence>
<evidence type="ECO:0000256" key="15">
    <source>
        <dbReference type="ARBA" id="ARBA00023163"/>
    </source>
</evidence>
<keyword evidence="4" id="KW-0158">Chromosome</keyword>
<evidence type="ECO:0000313" key="23">
    <source>
        <dbReference type="EMBL" id="RZC34850.1"/>
    </source>
</evidence>
<gene>
    <name evidence="23" type="ORF">BDFB_000862</name>
</gene>
<dbReference type="AlphaFoldDB" id="A0A482VQA1"/>
<comment type="caution">
    <text evidence="23">The sequence shown here is derived from an EMBL/GenBank/DDBJ whole genome shotgun (WGS) entry which is preliminary data.</text>
</comment>
<evidence type="ECO:0000256" key="21">
    <source>
        <dbReference type="SAM" id="MobiDB-lite"/>
    </source>
</evidence>
<evidence type="ECO:0000256" key="11">
    <source>
        <dbReference type="ARBA" id="ARBA00022990"/>
    </source>
</evidence>
<keyword evidence="9" id="KW-0013">ADP-ribosylation</keyword>
<dbReference type="GO" id="GO:1902531">
    <property type="term" value="P:regulation of intracellular signal transduction"/>
    <property type="evidence" value="ECO:0007669"/>
    <property type="project" value="UniProtKB-ARBA"/>
</dbReference>
<evidence type="ECO:0000256" key="4">
    <source>
        <dbReference type="ARBA" id="ARBA00022454"/>
    </source>
</evidence>
<dbReference type="Pfam" id="PF16179">
    <property type="entry name" value="RHD_dimer"/>
    <property type="match status" value="1"/>
</dbReference>
<evidence type="ECO:0000256" key="17">
    <source>
        <dbReference type="ARBA" id="ARBA00055141"/>
    </source>
</evidence>
<feature type="region of interest" description="Disordered" evidence="21">
    <location>
        <begin position="500"/>
        <end position="528"/>
    </location>
</feature>
<dbReference type="InterPro" id="IPR037059">
    <property type="entry name" value="RHD_DNA_bind_dom_sf"/>
</dbReference>
<dbReference type="FunFam" id="2.60.40.340:FF:000002">
    <property type="entry name" value="Nuclear factor of activated T-cells 5, tonicity-responsive"/>
    <property type="match status" value="1"/>
</dbReference>
<accession>A0A482VQA1</accession>
<evidence type="ECO:0000256" key="3">
    <source>
        <dbReference type="ARBA" id="ARBA00004496"/>
    </source>
</evidence>
<protein>
    <recommendedName>
        <fullName evidence="19">Nuclear factor of activated T-cells 5</fullName>
    </recommendedName>
    <alternativeName>
        <fullName evidence="20">T-cell transcription factor NFAT5</fullName>
    </alternativeName>
</protein>
<dbReference type="Pfam" id="PF00554">
    <property type="entry name" value="RHD_DNA_bind"/>
    <property type="match status" value="1"/>
</dbReference>
<evidence type="ECO:0000256" key="16">
    <source>
        <dbReference type="ARBA" id="ARBA00023242"/>
    </source>
</evidence>
<dbReference type="GO" id="GO:0000978">
    <property type="term" value="F:RNA polymerase II cis-regulatory region sequence-specific DNA binding"/>
    <property type="evidence" value="ECO:0007669"/>
    <property type="project" value="TreeGrafter"/>
</dbReference>
<dbReference type="InterPro" id="IPR014756">
    <property type="entry name" value="Ig_E-set"/>
</dbReference>
<evidence type="ECO:0000256" key="8">
    <source>
        <dbReference type="ARBA" id="ARBA00022763"/>
    </source>
</evidence>
<evidence type="ECO:0000256" key="5">
    <source>
        <dbReference type="ARBA" id="ARBA00022490"/>
    </source>
</evidence>
<evidence type="ECO:0000256" key="13">
    <source>
        <dbReference type="ARBA" id="ARBA00023125"/>
    </source>
</evidence>
<organism evidence="23 24">
    <name type="scientific">Asbolus verrucosus</name>
    <name type="common">Desert ironclad beetle</name>
    <dbReference type="NCBI Taxonomy" id="1661398"/>
    <lineage>
        <taxon>Eukaryota</taxon>
        <taxon>Metazoa</taxon>
        <taxon>Ecdysozoa</taxon>
        <taxon>Arthropoda</taxon>
        <taxon>Hexapoda</taxon>
        <taxon>Insecta</taxon>
        <taxon>Pterygota</taxon>
        <taxon>Neoptera</taxon>
        <taxon>Endopterygota</taxon>
        <taxon>Coleoptera</taxon>
        <taxon>Polyphaga</taxon>
        <taxon>Cucujiformia</taxon>
        <taxon>Tenebrionidae</taxon>
        <taxon>Pimeliinae</taxon>
        <taxon>Asbolus</taxon>
    </lineage>
</organism>
<comment type="subcellular location">
    <subcellularLocation>
        <location evidence="2">Chromosome</location>
    </subcellularLocation>
    <subcellularLocation>
        <location evidence="3">Cytoplasm</location>
    </subcellularLocation>
    <subcellularLocation>
        <location evidence="1">Nucleus</location>
    </subcellularLocation>
</comment>
<proteinExistence type="predicted"/>
<keyword evidence="24" id="KW-1185">Reference proteome</keyword>
<evidence type="ECO:0000256" key="7">
    <source>
        <dbReference type="ARBA" id="ARBA00022553"/>
    </source>
</evidence>
<dbReference type="GO" id="GO:0048468">
    <property type="term" value="P:cell development"/>
    <property type="evidence" value="ECO:0007669"/>
    <property type="project" value="UniProtKB-ARBA"/>
</dbReference>
<reference evidence="23 24" key="1">
    <citation type="submission" date="2017-03" db="EMBL/GenBank/DDBJ databases">
        <title>Genome of the blue death feigning beetle - Asbolus verrucosus.</title>
        <authorList>
            <person name="Rider S.D."/>
        </authorList>
    </citation>
    <scope>NUCLEOTIDE SEQUENCE [LARGE SCALE GENOMIC DNA]</scope>
    <source>
        <strain evidence="23">Butters</strain>
        <tissue evidence="23">Head and leg muscle</tissue>
    </source>
</reference>
<dbReference type="GO" id="GO:0005634">
    <property type="term" value="C:nucleus"/>
    <property type="evidence" value="ECO:0007669"/>
    <property type="project" value="UniProtKB-SubCell"/>
</dbReference>
<dbReference type="InterPro" id="IPR008366">
    <property type="entry name" value="NFAT"/>
</dbReference>
<dbReference type="STRING" id="1661398.A0A482VQA1"/>
<dbReference type="FunFam" id="2.60.40.10:FF:000174">
    <property type="entry name" value="Nuclear factor of activated T-cells 5, tonicity-responsive"/>
    <property type="match status" value="1"/>
</dbReference>
<evidence type="ECO:0000313" key="24">
    <source>
        <dbReference type="Proteomes" id="UP000292052"/>
    </source>
</evidence>
<keyword evidence="7" id="KW-0597">Phosphoprotein</keyword>
<evidence type="ECO:0000256" key="2">
    <source>
        <dbReference type="ARBA" id="ARBA00004286"/>
    </source>
</evidence>
<evidence type="ECO:0000256" key="14">
    <source>
        <dbReference type="ARBA" id="ARBA00023159"/>
    </source>
</evidence>
<dbReference type="SMART" id="SM00429">
    <property type="entry name" value="IPT"/>
    <property type="match status" value="1"/>
</dbReference>
<evidence type="ECO:0000256" key="20">
    <source>
        <dbReference type="ARBA" id="ARBA00080722"/>
    </source>
</evidence>
<evidence type="ECO:0000256" key="10">
    <source>
        <dbReference type="ARBA" id="ARBA00022843"/>
    </source>
</evidence>
<keyword evidence="12" id="KW-0805">Transcription regulation</keyword>
<keyword evidence="16" id="KW-0539">Nucleus</keyword>
<evidence type="ECO:0000256" key="12">
    <source>
        <dbReference type="ARBA" id="ARBA00023015"/>
    </source>
</evidence>
<evidence type="ECO:0000256" key="9">
    <source>
        <dbReference type="ARBA" id="ARBA00022765"/>
    </source>
</evidence>
<dbReference type="PANTHER" id="PTHR12533:SF7">
    <property type="entry name" value="NFAT NUCLEAR FACTOR, ISOFORM B"/>
    <property type="match status" value="1"/>
</dbReference>
<dbReference type="InterPro" id="IPR011539">
    <property type="entry name" value="RHD_DNA_bind_dom"/>
</dbReference>
<dbReference type="GO" id="GO:0005737">
    <property type="term" value="C:cytoplasm"/>
    <property type="evidence" value="ECO:0007669"/>
    <property type="project" value="UniProtKB-SubCell"/>
</dbReference>
<evidence type="ECO:0000259" key="22">
    <source>
        <dbReference type="PROSITE" id="PS50254"/>
    </source>
</evidence>
<feature type="domain" description="RHD" evidence="22">
    <location>
        <begin position="200"/>
        <end position="359"/>
    </location>
</feature>
<keyword evidence="10" id="KW-0832">Ubl conjugation</keyword>
<dbReference type="SUPFAM" id="SSF81296">
    <property type="entry name" value="E set domains"/>
    <property type="match status" value="1"/>
</dbReference>
<name>A0A482VQA1_ASBVE</name>
<keyword evidence="11" id="KW-0007">Acetylation</keyword>
<sequence length="1176" mass="129402">MTLCTIPTVGVRPQVRERRPGRPPSGKRLAMVREMPAKVRSAFRRSLDPCDNSNDSGLGFDHHADPHHINMSDRLTWNGERAEAKRLKMDIKLENEDVNDRYCFPDTLRTCKDSTTLIRTAPAGSIPSLSMNNNQTTTSGRAVPRCIPLSNRQPSSSPVPLTTQLTCTSKYGRTKQCNKNNGGSLFFVTASDVSLTIVKQPEQQHRARYQTEGSRGAVKDREGNGFPIVQLIGYYQPTTLQVFIGTDIGKVAPHMFYQACKVSGKNSTPCIEKKIDGTCVIELQLDPSKEMSATCDCVGILKERNVDVEHRFPDQLGNRSKKKSTRCRMIFRTTLTHDDGSQETLQVCSQPIVCTQPPGIPEICKKSLTSCPASGGLELFVLGKNFLKDTKVYFQQIDDERHVRWEQAVVPDKEYLQQTHFVCVIPPYRRPDINEPVTVRLCVVSSGKTSEPHQFVYTPVNGAIPSVHVDPPPASSQAPFFNKMLWPSSISKREQDLGMMPPPESSMVPMAPRRSSISLPSTSENLSPPLRTLKQEYIDENSQSSVVDPMDHSERYRHISESSLDVHPGDSNMSMINDNSIDMLNHNMLNHNENSNLSNENSVEMMVRRGSISRNVCESSMDVNLSNSQMSSINEDNSCSTVMHCSNSVVTDRLVLSQPVLLHQNMLASASHSEMAVATAEELKVMDLRMKMPMATVADLVNSSAPSMATLQSFGVTDSSNGPLPAQSAQSVENFLTNIESKSIPSDLQLKGDVSDKINEIINCPPKLLNSPVHSNQACRNLVTTTAVTLSNLSTNEPVYLSSQRPFQNESMHIVAKSEAAAIAEQTISEQTSSIASTITTISSIPTTLETSITVPINTEKLDQLVNSTVESHIGSPTRSEQSKDLLMSNKLTLTPNTPNSSETQSDVIRDVMLNSRSNLMVPPIINTTLPSPILNQHDLNHPHSSPNLSPAVILNSQISPSLMCRNTQDTLLPNAICQPTVTVEPNLQPSVVPTLLTTNQNQTSPLHSPIAVTNPLSLVSAAEPEKVVLLKAAVDLLETQKKLSELDHRSKNDAKEPMMNKMIMENIVTMASTGINDVLPTNRLSQLQGNNFVQPSLLSTTTSADMSLLNKTIAQDNKSDFVIPVPVKEMTGVSQADKKNEDRMIPQSFTSLTENELINLINPSCFDQGNNSNFH</sequence>
<dbReference type="GO" id="GO:0000981">
    <property type="term" value="F:DNA-binding transcription factor activity, RNA polymerase II-specific"/>
    <property type="evidence" value="ECO:0007669"/>
    <property type="project" value="TreeGrafter"/>
</dbReference>
<dbReference type="Gene3D" id="2.60.40.10">
    <property type="entry name" value="Immunoglobulins"/>
    <property type="match status" value="1"/>
</dbReference>
<dbReference type="GO" id="GO:0010467">
    <property type="term" value="P:gene expression"/>
    <property type="evidence" value="ECO:0007669"/>
    <property type="project" value="UniProtKB-ARBA"/>
</dbReference>
<feature type="compositionally biased region" description="Polar residues" evidence="21">
    <location>
        <begin position="515"/>
        <end position="526"/>
    </location>
</feature>
<dbReference type="SUPFAM" id="SSF49417">
    <property type="entry name" value="p53-like transcription factors"/>
    <property type="match status" value="1"/>
</dbReference>
<dbReference type="GO" id="GO:0005667">
    <property type="term" value="C:transcription regulator complex"/>
    <property type="evidence" value="ECO:0007669"/>
    <property type="project" value="TreeGrafter"/>
</dbReference>
<evidence type="ECO:0000256" key="18">
    <source>
        <dbReference type="ARBA" id="ARBA00065799"/>
    </source>
</evidence>
<evidence type="ECO:0000256" key="19">
    <source>
        <dbReference type="ARBA" id="ARBA00072227"/>
    </source>
</evidence>
<dbReference type="InterPro" id="IPR002909">
    <property type="entry name" value="IPT_dom"/>
</dbReference>
<dbReference type="GO" id="GO:0006974">
    <property type="term" value="P:DNA damage response"/>
    <property type="evidence" value="ECO:0007669"/>
    <property type="project" value="UniProtKB-KW"/>
</dbReference>
<keyword evidence="14" id="KW-0010">Activator</keyword>
<comment type="subunit">
    <text evidence="18">Homodimer when bound to DNA, completely encircles its DNA target. Interacts with CIDEC; this interaction is direct and retains NFAT5 in the cytoplasm. Does not bind with Fos and Jun transcription factors. Interacts with DDX5 and DDX17; this interaction leads to DDX5/DDX17 recruitment to LNC2 and S100A4 promoters and NFAT5-mediated DDX5/DDX17-enhanced transactivation.</text>
</comment>
<dbReference type="GO" id="GO:0048731">
    <property type="term" value="P:system development"/>
    <property type="evidence" value="ECO:0007669"/>
    <property type="project" value="UniProtKB-ARBA"/>
</dbReference>
<dbReference type="Proteomes" id="UP000292052">
    <property type="component" value="Unassembled WGS sequence"/>
</dbReference>
<evidence type="ECO:0000256" key="1">
    <source>
        <dbReference type="ARBA" id="ARBA00004123"/>
    </source>
</evidence>
<keyword evidence="15" id="KW-0804">Transcription</keyword>
<dbReference type="InterPro" id="IPR013783">
    <property type="entry name" value="Ig-like_fold"/>
</dbReference>
<dbReference type="InterPro" id="IPR032397">
    <property type="entry name" value="RHD_dimer"/>
</dbReference>
<keyword evidence="6" id="KW-1017">Isopeptide bond</keyword>
<dbReference type="GO" id="GO:0005694">
    <property type="term" value="C:chromosome"/>
    <property type="evidence" value="ECO:0007669"/>
    <property type="project" value="UniProtKB-SubCell"/>
</dbReference>
<dbReference type="PROSITE" id="PS50254">
    <property type="entry name" value="REL_2"/>
    <property type="match status" value="1"/>
</dbReference>
<keyword evidence="8" id="KW-0227">DNA damage</keyword>
<comment type="function">
    <text evidence="17">Transcription factor involved, among others, in the transcriptional regulation of osmoprotective and inflammatory genes. Binds the DNA consensus sequence 5'-[ACT][AG]TGGAAA[CAT]A[TA][ATC][CA][ATG][GT][GAC][CG][CT]-3'. Mediates the transcriptional response to hypertonicity. Positively regulates the transcription of LCN2 and S100A4 genes; optimal transactivation of these genes requires the presence of DDX5/DDX17. Also involved in the DNA damage response by preventing formation of R-loops; R-loops are composed of a DNA:RNA hybrid and the associated non-template single-stranded DNA.</text>
</comment>
<dbReference type="EMBL" id="QDEB01076200">
    <property type="protein sequence ID" value="RZC34850.1"/>
    <property type="molecule type" value="Genomic_DNA"/>
</dbReference>
<dbReference type="PANTHER" id="PTHR12533">
    <property type="entry name" value="NFAT"/>
    <property type="match status" value="1"/>
</dbReference>
<dbReference type="OrthoDB" id="5346094at2759"/>
<dbReference type="InterPro" id="IPR008967">
    <property type="entry name" value="p53-like_TF_DNA-bd_sf"/>
</dbReference>
<dbReference type="Gene3D" id="2.60.40.340">
    <property type="entry name" value="Rel homology domain (RHD), DNA-binding domain"/>
    <property type="match status" value="1"/>
</dbReference>
<keyword evidence="5" id="KW-0963">Cytoplasm</keyword>